<dbReference type="InterPro" id="IPR043504">
    <property type="entry name" value="Peptidase_S1_PA_chymotrypsin"/>
</dbReference>
<feature type="compositionally biased region" description="Low complexity" evidence="1">
    <location>
        <begin position="25"/>
        <end position="54"/>
    </location>
</feature>
<dbReference type="PANTHER" id="PTHR43019:SF23">
    <property type="entry name" value="PROTEASE DO-LIKE 5, CHLOROPLASTIC"/>
    <property type="match status" value="1"/>
</dbReference>
<keyword evidence="3" id="KW-0645">Protease</keyword>
<proteinExistence type="predicted"/>
<evidence type="ECO:0000256" key="2">
    <source>
        <dbReference type="SAM" id="SignalP"/>
    </source>
</evidence>
<keyword evidence="3" id="KW-0378">Hydrolase</keyword>
<feature type="chain" id="PRO_5011619470" evidence="2">
    <location>
        <begin position="22"/>
        <end position="463"/>
    </location>
</feature>
<dbReference type="PRINTS" id="PR00834">
    <property type="entry name" value="PROTEASES2C"/>
</dbReference>
<evidence type="ECO:0000313" key="3">
    <source>
        <dbReference type="EMBL" id="SFU54048.1"/>
    </source>
</evidence>
<dbReference type="GO" id="GO:0004252">
    <property type="term" value="F:serine-type endopeptidase activity"/>
    <property type="evidence" value="ECO:0007669"/>
    <property type="project" value="InterPro"/>
</dbReference>
<evidence type="ECO:0000313" key="4">
    <source>
        <dbReference type="Proteomes" id="UP000199391"/>
    </source>
</evidence>
<name>A0A1I7H013_9BURK</name>
<organism evidence="3 4">
    <name type="scientific">Pseudoduganella namucuonensis</name>
    <dbReference type="NCBI Taxonomy" id="1035707"/>
    <lineage>
        <taxon>Bacteria</taxon>
        <taxon>Pseudomonadati</taxon>
        <taxon>Pseudomonadota</taxon>
        <taxon>Betaproteobacteria</taxon>
        <taxon>Burkholderiales</taxon>
        <taxon>Oxalobacteraceae</taxon>
        <taxon>Telluria group</taxon>
        <taxon>Pseudoduganella</taxon>
    </lineage>
</organism>
<keyword evidence="2" id="KW-0732">Signal</keyword>
<dbReference type="Proteomes" id="UP000199391">
    <property type="component" value="Unassembled WGS sequence"/>
</dbReference>
<dbReference type="Gene3D" id="2.40.10.10">
    <property type="entry name" value="Trypsin-like serine proteases"/>
    <property type="match status" value="2"/>
</dbReference>
<gene>
    <name evidence="3" type="ORF">SAMN05216552_1004230</name>
</gene>
<protein>
    <submittedName>
        <fullName evidence="3">Serine protease, S1-C subfamily, contains C-terminal PDZ domain</fullName>
    </submittedName>
</protein>
<dbReference type="AlphaFoldDB" id="A0A1I7H013"/>
<dbReference type="OrthoDB" id="8581982at2"/>
<dbReference type="STRING" id="1035707.SAMN05216552_1004230"/>
<dbReference type="SUPFAM" id="SSF50494">
    <property type="entry name" value="Trypsin-like serine proteases"/>
    <property type="match status" value="1"/>
</dbReference>
<dbReference type="RefSeq" id="WP_093554719.1">
    <property type="nucleotide sequence ID" value="NZ_FPBO01000004.1"/>
</dbReference>
<dbReference type="InterPro" id="IPR009003">
    <property type="entry name" value="Peptidase_S1_PA"/>
</dbReference>
<dbReference type="EMBL" id="FPBO01000004">
    <property type="protein sequence ID" value="SFU54048.1"/>
    <property type="molecule type" value="Genomic_DNA"/>
</dbReference>
<dbReference type="Pfam" id="PF13365">
    <property type="entry name" value="Trypsin_2"/>
    <property type="match status" value="1"/>
</dbReference>
<dbReference type="InterPro" id="IPR001940">
    <property type="entry name" value="Peptidase_S1C"/>
</dbReference>
<reference evidence="4" key="1">
    <citation type="submission" date="2016-10" db="EMBL/GenBank/DDBJ databases">
        <authorList>
            <person name="Varghese N."/>
            <person name="Submissions S."/>
        </authorList>
    </citation>
    <scope>NUCLEOTIDE SEQUENCE [LARGE SCALE GENOMIC DNA]</scope>
    <source>
        <strain evidence="4">CGMCC 1.11014</strain>
    </source>
</reference>
<keyword evidence="4" id="KW-1185">Reference proteome</keyword>
<sequence>MKLSHLAAVLTMTWGCAEALAAPQGGAPAAPPATAAPADNAANNPANNAADTPAVQLPPPSSAAQKLYSSAKADLLQVRSLLKSGRTQSSVGSGFLIGTSNLVLTNYHVVSQFALDPDTYTGEWVDTGGQRGSVELLAVDVLHDLAVVRVNRQGTGVFNVPEQLARLTQGQYLYSLGNPLDLGFAISEGSYNGVISRSFYDQLMFTGPINSGMSGGPSVTVGGELAGVNVSKRLDGELVSFLVPARYAQELLKKVKPAAPPPKDFTSVVAEQLLAHQKAMVDQLLATPLTMKAMGPYMVPVRESEQMRCWGRSNVKADKPFTVDITSCSMESAIFVSGSLQTGAIGIRHQFMRSAGLDRVRFAQLSSASFKNEGFGSNKDSRLTGPQCTEQFVRNATLPLRAVLCVRAYRKFDGLYDFALLTASTDEGLMNLQSRLDARGVSYENGMRTARAFLEALARGAVK</sequence>
<dbReference type="GO" id="GO:0006508">
    <property type="term" value="P:proteolysis"/>
    <property type="evidence" value="ECO:0007669"/>
    <property type="project" value="UniProtKB-KW"/>
</dbReference>
<dbReference type="PANTHER" id="PTHR43019">
    <property type="entry name" value="SERINE ENDOPROTEASE DEGS"/>
    <property type="match status" value="1"/>
</dbReference>
<feature type="signal peptide" evidence="2">
    <location>
        <begin position="1"/>
        <end position="21"/>
    </location>
</feature>
<evidence type="ECO:0000256" key="1">
    <source>
        <dbReference type="SAM" id="MobiDB-lite"/>
    </source>
</evidence>
<accession>A0A1I7H013</accession>
<feature type="region of interest" description="Disordered" evidence="1">
    <location>
        <begin position="25"/>
        <end position="62"/>
    </location>
</feature>